<name>U4Q6Y9_9HYPH</name>
<gene>
    <name evidence="1" type="ORF">BN877_I2635</name>
</gene>
<dbReference type="EMBL" id="HG518322">
    <property type="protein sequence ID" value="CDI09520.1"/>
    <property type="molecule type" value="Genomic_DNA"/>
</dbReference>
<organism evidence="1 2">
    <name type="scientific">Agrobacterium pusense</name>
    <dbReference type="NCBI Taxonomy" id="648995"/>
    <lineage>
        <taxon>Bacteria</taxon>
        <taxon>Pseudomonadati</taxon>
        <taxon>Pseudomonadota</taxon>
        <taxon>Alphaproteobacteria</taxon>
        <taxon>Hyphomicrobiales</taxon>
        <taxon>Rhizobiaceae</taxon>
        <taxon>Rhizobium/Agrobacterium group</taxon>
        <taxon>Agrobacterium</taxon>
    </lineage>
</organism>
<dbReference type="Proteomes" id="UP000016944">
    <property type="component" value="Chromosome I"/>
</dbReference>
<reference evidence="1 2" key="1">
    <citation type="journal article" date="2013" name="Genome Announc.">
        <title>Complete Genome Sequence of the Sesbania Symbiont and Rice Growth-Promoting Endophyte Rhizobium sp. Strain IRBG74.</title>
        <authorList>
            <person name="Crook M.B."/>
            <person name="Mitra S."/>
            <person name="Ane J.M."/>
            <person name="Sadowsky M.J."/>
            <person name="Gyaneshwar P."/>
        </authorList>
    </citation>
    <scope>NUCLEOTIDE SEQUENCE [LARGE SCALE GENOMIC DNA]</scope>
    <source>
        <strain evidence="1 2">IRBG74</strain>
    </source>
</reference>
<evidence type="ECO:0000313" key="2">
    <source>
        <dbReference type="Proteomes" id="UP000016944"/>
    </source>
</evidence>
<protein>
    <submittedName>
        <fullName evidence="1">Uncharacterized protein</fullName>
    </submittedName>
</protein>
<sequence>MRIEAQAFALRKQLREGDVNWESSLSKRIAQSRID</sequence>
<dbReference type="KEGG" id="rir:BN877_I2635"/>
<accession>U4Q6Y9</accession>
<proteinExistence type="predicted"/>
<evidence type="ECO:0000313" key="1">
    <source>
        <dbReference type="EMBL" id="CDI09520.1"/>
    </source>
</evidence>
<dbReference type="HOGENOM" id="CLU_3366912_0_0_5"/>
<dbReference type="AlphaFoldDB" id="U4Q6Y9"/>